<feature type="signal peptide" evidence="5">
    <location>
        <begin position="1"/>
        <end position="21"/>
    </location>
</feature>
<evidence type="ECO:0000256" key="2">
    <source>
        <dbReference type="ARBA" id="ARBA00022670"/>
    </source>
</evidence>
<protein>
    <submittedName>
        <fullName evidence="7">Trypsin-like peptidase domain-containing protein</fullName>
    </submittedName>
</protein>
<dbReference type="SMART" id="SM00228">
    <property type="entry name" value="PDZ"/>
    <property type="match status" value="1"/>
</dbReference>
<dbReference type="InterPro" id="IPR001478">
    <property type="entry name" value="PDZ"/>
</dbReference>
<dbReference type="PRINTS" id="PR00834">
    <property type="entry name" value="PROTEASES2C"/>
</dbReference>
<feature type="domain" description="PDZ" evidence="6">
    <location>
        <begin position="267"/>
        <end position="351"/>
    </location>
</feature>
<organism evidence="7 8">
    <name type="scientific">Conexibacter stalactiti</name>
    <dbReference type="NCBI Taxonomy" id="1940611"/>
    <lineage>
        <taxon>Bacteria</taxon>
        <taxon>Bacillati</taxon>
        <taxon>Actinomycetota</taxon>
        <taxon>Thermoleophilia</taxon>
        <taxon>Solirubrobacterales</taxon>
        <taxon>Conexibacteraceae</taxon>
        <taxon>Conexibacter</taxon>
    </lineage>
</organism>
<comment type="similarity">
    <text evidence="1">Belongs to the peptidase S1C family.</text>
</comment>
<dbReference type="InterPro" id="IPR001940">
    <property type="entry name" value="Peptidase_S1C"/>
</dbReference>
<reference evidence="7 8" key="2">
    <citation type="submission" date="2023-10" db="EMBL/GenBank/DDBJ databases">
        <authorList>
            <person name="Han X.F."/>
        </authorList>
    </citation>
    <scope>NUCLEOTIDE SEQUENCE [LARGE SCALE GENOMIC DNA]</scope>
    <source>
        <strain evidence="7 8">KCTC 39840</strain>
    </source>
</reference>
<comment type="caution">
    <text evidence="7">The sequence shown here is derived from an EMBL/GenBank/DDBJ whole genome shotgun (WGS) entry which is preliminary data.</text>
</comment>
<feature type="compositionally biased region" description="Polar residues" evidence="4">
    <location>
        <begin position="406"/>
        <end position="418"/>
    </location>
</feature>
<feature type="compositionally biased region" description="Low complexity" evidence="4">
    <location>
        <begin position="373"/>
        <end position="403"/>
    </location>
</feature>
<dbReference type="Gene3D" id="2.30.42.10">
    <property type="match status" value="1"/>
</dbReference>
<dbReference type="InterPro" id="IPR036034">
    <property type="entry name" value="PDZ_sf"/>
</dbReference>
<proteinExistence type="inferred from homology"/>
<sequence>MHTPKAIVTLAAAAVLGAAGGAAVVGVVGDDGGSTKTVIEPAASQPNKVSVSQDSGAEQSAKEIYANASDSVVFITSTITAESSASDPYSEQSGQSGEATGSGFVISADGYIVTNAHVVNGASEIAVKIGDGDSQQAELVGKDESTDIALLKVSGASNLKPLAFADSDALTVGDDVFAIGNPFGLDRTLTTGVVSALQRQITAPNGYTIDGVIQTDAPINPGNSGGPLLDGEGHVIGVNSQILTGSSTSQGNVGIGFAAPANTVRSVVEQLKATGSVKHAYLGVQMGDAESGGAQVGAVTDGGPAASAGVQEGDVIVGFDGRSVTDAATLSGLVNGKLAGDEVELTVRRSGEDHTLKVTLGEQPANAAGSSSQQQEQVDPQQQQPTDPTQPTDPQQQVDPTDPYGQGQQSDPYGQQTEPADPYGEQQQTDPYGGSGSEQQQIDPRDLLEQLIP</sequence>
<feature type="region of interest" description="Disordered" evidence="4">
    <location>
        <begin position="365"/>
        <end position="453"/>
    </location>
</feature>
<evidence type="ECO:0000313" key="8">
    <source>
        <dbReference type="Proteomes" id="UP001284601"/>
    </source>
</evidence>
<dbReference type="PANTHER" id="PTHR43343">
    <property type="entry name" value="PEPTIDASE S12"/>
    <property type="match status" value="1"/>
</dbReference>
<dbReference type="PANTHER" id="PTHR43343:SF3">
    <property type="entry name" value="PROTEASE DO-LIKE 8, CHLOROPLASTIC"/>
    <property type="match status" value="1"/>
</dbReference>
<keyword evidence="8" id="KW-1185">Reference proteome</keyword>
<dbReference type="InterPro" id="IPR043504">
    <property type="entry name" value="Peptidase_S1_PA_chymotrypsin"/>
</dbReference>
<feature type="compositionally biased region" description="Basic and acidic residues" evidence="4">
    <location>
        <begin position="443"/>
        <end position="453"/>
    </location>
</feature>
<keyword evidence="2" id="KW-0645">Protease</keyword>
<dbReference type="Pfam" id="PF13180">
    <property type="entry name" value="PDZ_2"/>
    <property type="match status" value="1"/>
</dbReference>
<evidence type="ECO:0000313" key="7">
    <source>
        <dbReference type="EMBL" id="MDW5597716.1"/>
    </source>
</evidence>
<dbReference type="EMBL" id="JAWSTH010000099">
    <property type="protein sequence ID" value="MDW5597716.1"/>
    <property type="molecule type" value="Genomic_DNA"/>
</dbReference>
<name>A0ABU4HWQ1_9ACTN</name>
<dbReference type="Gene3D" id="2.40.10.10">
    <property type="entry name" value="Trypsin-like serine proteases"/>
    <property type="match status" value="2"/>
</dbReference>
<dbReference type="InterPro" id="IPR009003">
    <property type="entry name" value="Peptidase_S1_PA"/>
</dbReference>
<dbReference type="Proteomes" id="UP001284601">
    <property type="component" value="Unassembled WGS sequence"/>
</dbReference>
<keyword evidence="5" id="KW-0732">Signal</keyword>
<evidence type="ECO:0000256" key="1">
    <source>
        <dbReference type="ARBA" id="ARBA00010541"/>
    </source>
</evidence>
<keyword evidence="3" id="KW-0378">Hydrolase</keyword>
<dbReference type="SUPFAM" id="SSF50494">
    <property type="entry name" value="Trypsin-like serine proteases"/>
    <property type="match status" value="1"/>
</dbReference>
<dbReference type="Pfam" id="PF13365">
    <property type="entry name" value="Trypsin_2"/>
    <property type="match status" value="1"/>
</dbReference>
<accession>A0ABU4HWQ1</accession>
<evidence type="ECO:0000256" key="4">
    <source>
        <dbReference type="SAM" id="MobiDB-lite"/>
    </source>
</evidence>
<evidence type="ECO:0000259" key="6">
    <source>
        <dbReference type="PROSITE" id="PS50106"/>
    </source>
</evidence>
<dbReference type="PROSITE" id="PS50106">
    <property type="entry name" value="PDZ"/>
    <property type="match status" value="1"/>
</dbReference>
<evidence type="ECO:0000256" key="3">
    <source>
        <dbReference type="ARBA" id="ARBA00022801"/>
    </source>
</evidence>
<dbReference type="RefSeq" id="WP_318600181.1">
    <property type="nucleotide sequence ID" value="NZ_JAWSTH010000099.1"/>
</dbReference>
<feature type="chain" id="PRO_5046355760" evidence="5">
    <location>
        <begin position="22"/>
        <end position="453"/>
    </location>
</feature>
<dbReference type="InterPro" id="IPR051201">
    <property type="entry name" value="Chloro_Bact_Ser_Proteases"/>
</dbReference>
<gene>
    <name evidence="7" type="ORF">R7226_25415</name>
</gene>
<reference evidence="8" key="1">
    <citation type="submission" date="2023-07" db="EMBL/GenBank/DDBJ databases">
        <title>Conexibacter stalactiti sp. nov., isolated from stalactites in a lava cave and emended description of the genus Conexibacter.</title>
        <authorList>
            <person name="Lee S.D."/>
        </authorList>
    </citation>
    <scope>NUCLEOTIDE SEQUENCE [LARGE SCALE GENOMIC DNA]</scope>
    <source>
        <strain evidence="8">KCTC 39840</strain>
    </source>
</reference>
<dbReference type="SUPFAM" id="SSF50156">
    <property type="entry name" value="PDZ domain-like"/>
    <property type="match status" value="1"/>
</dbReference>
<evidence type="ECO:0000256" key="5">
    <source>
        <dbReference type="SAM" id="SignalP"/>
    </source>
</evidence>